<keyword evidence="7" id="KW-1185">Reference proteome</keyword>
<organism evidence="6 7">
    <name type="scientific">Marinibacterium profundimaris</name>
    <dbReference type="NCBI Taxonomy" id="1679460"/>
    <lineage>
        <taxon>Bacteria</taxon>
        <taxon>Pseudomonadati</taxon>
        <taxon>Pseudomonadota</taxon>
        <taxon>Alphaproteobacteria</taxon>
        <taxon>Rhodobacterales</taxon>
        <taxon>Paracoccaceae</taxon>
        <taxon>Marinibacterium</taxon>
    </lineage>
</organism>
<evidence type="ECO:0008006" key="8">
    <source>
        <dbReference type="Google" id="ProtNLM"/>
    </source>
</evidence>
<keyword evidence="3 5" id="KW-0479">Metal-binding</keyword>
<keyword evidence="1" id="KW-0813">Transport</keyword>
<feature type="binding site" description="distal binding residue" evidence="5">
    <location>
        <position position="79"/>
    </location>
    <ligand>
        <name>heme</name>
        <dbReference type="ChEBI" id="CHEBI:30413"/>
    </ligand>
    <ligandPart>
        <name>Fe</name>
        <dbReference type="ChEBI" id="CHEBI:18248"/>
    </ligandPart>
</feature>
<accession>A0A225NFX0</accession>
<evidence type="ECO:0000256" key="5">
    <source>
        <dbReference type="PIRSR" id="PIRSR601486-1"/>
    </source>
</evidence>
<evidence type="ECO:0000256" key="4">
    <source>
        <dbReference type="ARBA" id="ARBA00023004"/>
    </source>
</evidence>
<dbReference type="Gene3D" id="1.10.490.10">
    <property type="entry name" value="Globins"/>
    <property type="match status" value="1"/>
</dbReference>
<dbReference type="InterPro" id="IPR001486">
    <property type="entry name" value="Hemoglobin_trunc"/>
</dbReference>
<comment type="caution">
    <text evidence="6">The sequence shown here is derived from an EMBL/GenBank/DDBJ whole genome shotgun (WGS) entry which is preliminary data.</text>
</comment>
<evidence type="ECO:0000313" key="6">
    <source>
        <dbReference type="EMBL" id="OWU68043.1"/>
    </source>
</evidence>
<dbReference type="InterPro" id="IPR009050">
    <property type="entry name" value="Globin-like_sf"/>
</dbReference>
<dbReference type="Pfam" id="PF01152">
    <property type="entry name" value="Bac_globin"/>
    <property type="match status" value="1"/>
</dbReference>
<gene>
    <name evidence="6" type="ORF">ATO3_24905</name>
</gene>
<dbReference type="RefSeq" id="WP_088652603.1">
    <property type="nucleotide sequence ID" value="NZ_AQQR01000024.1"/>
</dbReference>
<keyword evidence="4 5" id="KW-0408">Iron</keyword>
<keyword evidence="2 5" id="KW-0349">Heme</keyword>
<dbReference type="AlphaFoldDB" id="A0A225NFX0"/>
<reference evidence="6 7" key="1">
    <citation type="submission" date="2013-04" db="EMBL/GenBank/DDBJ databases">
        <title>Oceanicola sp. 22II1-22F33 Genome Sequencing.</title>
        <authorList>
            <person name="Lai Q."/>
            <person name="Li G."/>
            <person name="Shao Z."/>
        </authorList>
    </citation>
    <scope>NUCLEOTIDE SEQUENCE [LARGE SCALE GENOMIC DNA]</scope>
    <source>
        <strain evidence="6 7">22II1-22F33</strain>
    </source>
</reference>
<dbReference type="EMBL" id="AQQR01000024">
    <property type="protein sequence ID" value="OWU68043.1"/>
    <property type="molecule type" value="Genomic_DNA"/>
</dbReference>
<dbReference type="GO" id="GO:0046872">
    <property type="term" value="F:metal ion binding"/>
    <property type="evidence" value="ECO:0007669"/>
    <property type="project" value="UniProtKB-KW"/>
</dbReference>
<protein>
    <recommendedName>
        <fullName evidence="8">Globin</fullName>
    </recommendedName>
</protein>
<dbReference type="GO" id="GO:0020037">
    <property type="term" value="F:heme binding"/>
    <property type="evidence" value="ECO:0007669"/>
    <property type="project" value="InterPro"/>
</dbReference>
<evidence type="ECO:0000256" key="1">
    <source>
        <dbReference type="ARBA" id="ARBA00022448"/>
    </source>
</evidence>
<proteinExistence type="predicted"/>
<sequence length="127" mass="14090">MTCSTASLPQGSLFTRYGGISGLRSVIMMFYDAVLDSEVIGHFFDDVDMGRLIDHQTRFFAMLMGGPADFSNDRLARAHAHLDLTHAHFDEVRRLLAETLDAAGFAPADRDIVMAEVEARRSVIVRS</sequence>
<evidence type="ECO:0000313" key="7">
    <source>
        <dbReference type="Proteomes" id="UP000215377"/>
    </source>
</evidence>
<dbReference type="Proteomes" id="UP000215377">
    <property type="component" value="Unassembled WGS sequence"/>
</dbReference>
<dbReference type="CDD" id="cd00454">
    <property type="entry name" value="TrHb1_N"/>
    <property type="match status" value="1"/>
</dbReference>
<evidence type="ECO:0000256" key="2">
    <source>
        <dbReference type="ARBA" id="ARBA00022617"/>
    </source>
</evidence>
<evidence type="ECO:0000256" key="3">
    <source>
        <dbReference type="ARBA" id="ARBA00022723"/>
    </source>
</evidence>
<dbReference type="GO" id="GO:0019825">
    <property type="term" value="F:oxygen binding"/>
    <property type="evidence" value="ECO:0007669"/>
    <property type="project" value="InterPro"/>
</dbReference>
<dbReference type="InterPro" id="IPR012292">
    <property type="entry name" value="Globin/Proto"/>
</dbReference>
<name>A0A225NFX0_9RHOB</name>
<dbReference type="SUPFAM" id="SSF46458">
    <property type="entry name" value="Globin-like"/>
    <property type="match status" value="1"/>
</dbReference>
<dbReference type="OrthoDB" id="9795814at2"/>
<feature type="binding site" description="distal binding residue" evidence="5">
    <location>
        <position position="55"/>
    </location>
    <ligand>
        <name>heme</name>
        <dbReference type="ChEBI" id="CHEBI:30413"/>
    </ligand>
    <ligandPart>
        <name>Fe</name>
        <dbReference type="ChEBI" id="CHEBI:18248"/>
    </ligandPart>
</feature>